<name>A0A2M7UZN0_9BACT</name>
<dbReference type="AlphaFoldDB" id="A0A2M7UZN0"/>
<proteinExistence type="predicted"/>
<comment type="caution">
    <text evidence="1">The sequence shown here is derived from an EMBL/GenBank/DDBJ whole genome shotgun (WGS) entry which is preliminary data.</text>
</comment>
<gene>
    <name evidence="1" type="ORF">COX89_01730</name>
</gene>
<protein>
    <submittedName>
        <fullName evidence="1">Uncharacterized protein</fullName>
    </submittedName>
</protein>
<feature type="non-terminal residue" evidence="1">
    <location>
        <position position="132"/>
    </location>
</feature>
<accession>A0A2M7UZN0</accession>
<organism evidence="1 2">
    <name type="scientific">Candidatus Nealsonbacteria bacterium CG_4_10_14_0_2_um_filter_37_10</name>
    <dbReference type="NCBI Taxonomy" id="1974679"/>
    <lineage>
        <taxon>Bacteria</taxon>
        <taxon>Candidatus Nealsoniibacteriota</taxon>
    </lineage>
</organism>
<evidence type="ECO:0000313" key="1">
    <source>
        <dbReference type="EMBL" id="PIZ89410.1"/>
    </source>
</evidence>
<evidence type="ECO:0000313" key="2">
    <source>
        <dbReference type="Proteomes" id="UP000231538"/>
    </source>
</evidence>
<dbReference type="Proteomes" id="UP000231538">
    <property type="component" value="Unassembled WGS sequence"/>
</dbReference>
<dbReference type="EMBL" id="PFPC01000050">
    <property type="protein sequence ID" value="PIZ89410.1"/>
    <property type="molecule type" value="Genomic_DNA"/>
</dbReference>
<reference evidence="2" key="1">
    <citation type="submission" date="2017-09" db="EMBL/GenBank/DDBJ databases">
        <title>Depth-based differentiation of microbial function through sediment-hosted aquifers and enrichment of novel symbionts in the deep terrestrial subsurface.</title>
        <authorList>
            <person name="Probst A.J."/>
            <person name="Ladd B."/>
            <person name="Jarett J.K."/>
            <person name="Geller-Mcgrath D.E."/>
            <person name="Sieber C.M.K."/>
            <person name="Emerson J.B."/>
            <person name="Anantharaman K."/>
            <person name="Thomas B.C."/>
            <person name="Malmstrom R."/>
            <person name="Stieglmeier M."/>
            <person name="Klingl A."/>
            <person name="Woyke T."/>
            <person name="Ryan C.M."/>
            <person name="Banfield J.F."/>
        </authorList>
    </citation>
    <scope>NUCLEOTIDE SEQUENCE [LARGE SCALE GENOMIC DNA]</scope>
</reference>
<sequence length="132" mass="15265">MVDAEVNLSKPIFWRFELPAPRLTVENETLERGMYKKHLTIASPNSFVNVSVNISVNESYRYWKLWWFNGSEWIDKTVEYNLSVVNGIAIFSGFSTSNQSFEIEGSDDCLEVWSCTDWSSCNNVQTRTCRDS</sequence>